<gene>
    <name evidence="3" type="ORF">Tco_1112573</name>
</gene>
<proteinExistence type="predicted"/>
<organism evidence="3 4">
    <name type="scientific">Tanacetum coccineum</name>
    <dbReference type="NCBI Taxonomy" id="301880"/>
    <lineage>
        <taxon>Eukaryota</taxon>
        <taxon>Viridiplantae</taxon>
        <taxon>Streptophyta</taxon>
        <taxon>Embryophyta</taxon>
        <taxon>Tracheophyta</taxon>
        <taxon>Spermatophyta</taxon>
        <taxon>Magnoliopsida</taxon>
        <taxon>eudicotyledons</taxon>
        <taxon>Gunneridae</taxon>
        <taxon>Pentapetalae</taxon>
        <taxon>asterids</taxon>
        <taxon>campanulids</taxon>
        <taxon>Asterales</taxon>
        <taxon>Asteraceae</taxon>
        <taxon>Asteroideae</taxon>
        <taxon>Anthemideae</taxon>
        <taxon>Anthemidinae</taxon>
        <taxon>Tanacetum</taxon>
    </lineage>
</organism>
<sequence>MQVSFIILVLLLNTLKALLFKEYPTKKPSYISWDDIQAKVDADLPGFVKRCKLKEQSSLQLKKIATLFQSTPRAKRKHFAAKSADEKRNTTTTLKNQTIKTMITNLRIWRPVEDLDLVLWNDLKTMFKPHVEDEIWKLHKRYKVLSWKLFDLCGVHCLSFQSGMIYMLVEKRYPLTPPTFTDILNKKLQDSLKLNELMELCTNLQQRLLDLETKKTTQANEIASFKRRVKKLEQKKRLRTYGLKRLYKVGLTARVESSRDEEDLGKDASKQGRRIHDIDAYKDITLVNDQDDADMFDVNTLTGDEVLVEQEVVAKDVNLIVYEVTFAQALAALKSVKPKVKANVVE</sequence>
<keyword evidence="1" id="KW-0175">Coiled coil</keyword>
<protein>
    <submittedName>
        <fullName evidence="3">Uncharacterized protein</fullName>
    </submittedName>
</protein>
<comment type="caution">
    <text evidence="3">The sequence shown here is derived from an EMBL/GenBank/DDBJ whole genome shotgun (WGS) entry which is preliminary data.</text>
</comment>
<dbReference type="EMBL" id="BQNB010021039">
    <property type="protein sequence ID" value="GJU02235.1"/>
    <property type="molecule type" value="Genomic_DNA"/>
</dbReference>
<feature type="signal peptide" evidence="2">
    <location>
        <begin position="1"/>
        <end position="17"/>
    </location>
</feature>
<evidence type="ECO:0000256" key="2">
    <source>
        <dbReference type="SAM" id="SignalP"/>
    </source>
</evidence>
<dbReference type="Proteomes" id="UP001151760">
    <property type="component" value="Unassembled WGS sequence"/>
</dbReference>
<reference evidence="3" key="1">
    <citation type="journal article" date="2022" name="Int. J. Mol. Sci.">
        <title>Draft Genome of Tanacetum Coccineum: Genomic Comparison of Closely Related Tanacetum-Family Plants.</title>
        <authorList>
            <person name="Yamashiro T."/>
            <person name="Shiraishi A."/>
            <person name="Nakayama K."/>
            <person name="Satake H."/>
        </authorList>
    </citation>
    <scope>NUCLEOTIDE SEQUENCE</scope>
</reference>
<accession>A0ABQ5IPR0</accession>
<feature type="coiled-coil region" evidence="1">
    <location>
        <begin position="194"/>
        <end position="235"/>
    </location>
</feature>
<evidence type="ECO:0000313" key="4">
    <source>
        <dbReference type="Proteomes" id="UP001151760"/>
    </source>
</evidence>
<reference evidence="3" key="2">
    <citation type="submission" date="2022-01" db="EMBL/GenBank/DDBJ databases">
        <authorList>
            <person name="Yamashiro T."/>
            <person name="Shiraishi A."/>
            <person name="Satake H."/>
            <person name="Nakayama K."/>
        </authorList>
    </citation>
    <scope>NUCLEOTIDE SEQUENCE</scope>
</reference>
<feature type="chain" id="PRO_5047086814" evidence="2">
    <location>
        <begin position="18"/>
        <end position="346"/>
    </location>
</feature>
<keyword evidence="2" id="KW-0732">Signal</keyword>
<evidence type="ECO:0000313" key="3">
    <source>
        <dbReference type="EMBL" id="GJU02235.1"/>
    </source>
</evidence>
<evidence type="ECO:0000256" key="1">
    <source>
        <dbReference type="SAM" id="Coils"/>
    </source>
</evidence>
<keyword evidence="4" id="KW-1185">Reference proteome</keyword>
<name>A0ABQ5IPR0_9ASTR</name>